<evidence type="ECO:0008006" key="3">
    <source>
        <dbReference type="Google" id="ProtNLM"/>
    </source>
</evidence>
<evidence type="ECO:0000313" key="2">
    <source>
        <dbReference type="Proteomes" id="UP000051061"/>
    </source>
</evidence>
<keyword evidence="2" id="KW-1185">Reference proteome</keyword>
<dbReference type="GO" id="GO:0009234">
    <property type="term" value="P:menaquinone biosynthetic process"/>
    <property type="evidence" value="ECO:0007669"/>
    <property type="project" value="InterPro"/>
</dbReference>
<dbReference type="InterPro" id="IPR008949">
    <property type="entry name" value="Isoprenoid_synthase_dom_sf"/>
</dbReference>
<dbReference type="Gene3D" id="1.20.120.1450">
    <property type="match status" value="1"/>
</dbReference>
<dbReference type="SUPFAM" id="SSF48576">
    <property type="entry name" value="Terpenoid synthases"/>
    <property type="match status" value="1"/>
</dbReference>
<proteinExistence type="predicted"/>
<name>A0A9D5DK76_9BACI</name>
<dbReference type="Pfam" id="PF07307">
    <property type="entry name" value="HEPPP_synt_1"/>
    <property type="match status" value="1"/>
</dbReference>
<organism evidence="1 2">
    <name type="scientific">Alkalicoccobacillus plakortidis</name>
    <dbReference type="NCBI Taxonomy" id="444060"/>
    <lineage>
        <taxon>Bacteria</taxon>
        <taxon>Bacillati</taxon>
        <taxon>Bacillota</taxon>
        <taxon>Bacilli</taxon>
        <taxon>Bacillales</taxon>
        <taxon>Bacillaceae</taxon>
        <taxon>Alkalicoccobacillus</taxon>
    </lineage>
</organism>
<gene>
    <name evidence="1" type="ORF">AN965_18900</name>
</gene>
<dbReference type="Proteomes" id="UP000051061">
    <property type="component" value="Unassembled WGS sequence"/>
</dbReference>
<reference evidence="1 2" key="1">
    <citation type="submission" date="2015-09" db="EMBL/GenBank/DDBJ databases">
        <title>Genome sequencing project for genomic taxonomy and phylogenomics of Bacillus-like bacteria.</title>
        <authorList>
            <person name="Liu B."/>
            <person name="Wang J."/>
            <person name="Zhu Y."/>
            <person name="Liu G."/>
            <person name="Chen Q."/>
            <person name="Chen Z."/>
            <person name="Lan J."/>
            <person name="Che J."/>
            <person name="Ge C."/>
            <person name="Shi H."/>
            <person name="Pan Z."/>
            <person name="Liu X."/>
        </authorList>
    </citation>
    <scope>NUCLEOTIDE SEQUENCE [LARGE SCALE GENOMIC DNA]</scope>
    <source>
        <strain evidence="1 2">DSM 19153</strain>
    </source>
</reference>
<sequence>MRDKGAVDISTATELKQHFDQLVQHDYLQQYIDDTRPDQDELWLAYQLIREVEPEERALAISLAWGFVHAGVMIHDLVSLHNEDDDRLKKRRQLNVLAGDFYSARYYQSLAGVNAVDMVELFGSTLQEIYELKMAHYMDKSLTVEVLYDQKATVDALLLLRIIQKETDEAYVKRLERFFLTKRVKRELQATVDKETINVLQKKLVQTEQSLKSFLNSQRNDILDQFFYGRLTT</sequence>
<protein>
    <recommendedName>
        <fullName evidence="3">Heptaprenyl diphosphate synthase</fullName>
    </recommendedName>
</protein>
<accession>A0A9D5DK76</accession>
<dbReference type="EMBL" id="LJJD01000040">
    <property type="protein sequence ID" value="KQL51829.1"/>
    <property type="molecule type" value="Genomic_DNA"/>
</dbReference>
<evidence type="ECO:0000313" key="1">
    <source>
        <dbReference type="EMBL" id="KQL51829.1"/>
    </source>
</evidence>
<dbReference type="InterPro" id="IPR009920">
    <property type="entry name" value="HEPPP_synth_su1"/>
</dbReference>
<comment type="caution">
    <text evidence="1">The sequence shown here is derived from an EMBL/GenBank/DDBJ whole genome shotgun (WGS) entry which is preliminary data.</text>
</comment>
<dbReference type="AlphaFoldDB" id="A0A9D5DK76"/>